<keyword evidence="1" id="KW-0472">Membrane</keyword>
<sequence>MRVDIFMQREGAIVVARQKQDVDITVSLAARRRMRAADRLAITAIIFAVLWLACELLPALFDGRIAQVVR</sequence>
<gene>
    <name evidence="2" type="ORF">H7849_11805</name>
</gene>
<organism evidence="2 3">
    <name type="scientific">Alloacidobacterium dinghuense</name>
    <dbReference type="NCBI Taxonomy" id="2763107"/>
    <lineage>
        <taxon>Bacteria</taxon>
        <taxon>Pseudomonadati</taxon>
        <taxon>Acidobacteriota</taxon>
        <taxon>Terriglobia</taxon>
        <taxon>Terriglobales</taxon>
        <taxon>Acidobacteriaceae</taxon>
        <taxon>Alloacidobacterium</taxon>
    </lineage>
</organism>
<evidence type="ECO:0000256" key="1">
    <source>
        <dbReference type="SAM" id="Phobius"/>
    </source>
</evidence>
<proteinExistence type="predicted"/>
<dbReference type="EMBL" id="CP060394">
    <property type="protein sequence ID" value="QNI34510.1"/>
    <property type="molecule type" value="Genomic_DNA"/>
</dbReference>
<dbReference type="KEGG" id="adin:H7849_11805"/>
<evidence type="ECO:0000313" key="2">
    <source>
        <dbReference type="EMBL" id="QNI34510.1"/>
    </source>
</evidence>
<keyword evidence="3" id="KW-1185">Reference proteome</keyword>
<accession>A0A7G8BPP0</accession>
<keyword evidence="1" id="KW-0812">Transmembrane</keyword>
<reference evidence="2 3" key="1">
    <citation type="submission" date="2020-08" db="EMBL/GenBank/DDBJ databases">
        <title>Edaphobacter telluris sp. nov. and Acidobacterium dinghuensis sp. nov., two acidobacteria isolated from forest soil.</title>
        <authorList>
            <person name="Fu J."/>
            <person name="Qiu L."/>
        </authorList>
    </citation>
    <scope>NUCLEOTIDE SEQUENCE [LARGE SCALE GENOMIC DNA]</scope>
    <source>
        <strain evidence="2">4Y35</strain>
    </source>
</reference>
<feature type="transmembrane region" description="Helical" evidence="1">
    <location>
        <begin position="40"/>
        <end position="61"/>
    </location>
</feature>
<evidence type="ECO:0000313" key="3">
    <source>
        <dbReference type="Proteomes" id="UP000515312"/>
    </source>
</evidence>
<dbReference type="Proteomes" id="UP000515312">
    <property type="component" value="Chromosome"/>
</dbReference>
<name>A0A7G8BPP0_9BACT</name>
<protein>
    <submittedName>
        <fullName evidence="2">Uncharacterized protein</fullName>
    </submittedName>
</protein>
<keyword evidence="1" id="KW-1133">Transmembrane helix</keyword>
<dbReference type="AlphaFoldDB" id="A0A7G8BPP0"/>
<dbReference type="RefSeq" id="WP_186746729.1">
    <property type="nucleotide sequence ID" value="NZ_CP060394.1"/>
</dbReference>